<evidence type="ECO:0000313" key="2">
    <source>
        <dbReference type="Proteomes" id="UP000290289"/>
    </source>
</evidence>
<proteinExistence type="predicted"/>
<accession>A0A498J7H0</accession>
<evidence type="ECO:0000313" key="1">
    <source>
        <dbReference type="EMBL" id="RXH89753.1"/>
    </source>
</evidence>
<organism evidence="1 2">
    <name type="scientific">Malus domestica</name>
    <name type="common">Apple</name>
    <name type="synonym">Pyrus malus</name>
    <dbReference type="NCBI Taxonomy" id="3750"/>
    <lineage>
        <taxon>Eukaryota</taxon>
        <taxon>Viridiplantae</taxon>
        <taxon>Streptophyta</taxon>
        <taxon>Embryophyta</taxon>
        <taxon>Tracheophyta</taxon>
        <taxon>Spermatophyta</taxon>
        <taxon>Magnoliopsida</taxon>
        <taxon>eudicotyledons</taxon>
        <taxon>Gunneridae</taxon>
        <taxon>Pentapetalae</taxon>
        <taxon>rosids</taxon>
        <taxon>fabids</taxon>
        <taxon>Rosales</taxon>
        <taxon>Rosaceae</taxon>
        <taxon>Amygdaloideae</taxon>
        <taxon>Maleae</taxon>
        <taxon>Malus</taxon>
    </lineage>
</organism>
<comment type="caution">
    <text evidence="1">The sequence shown here is derived from an EMBL/GenBank/DDBJ whole genome shotgun (WGS) entry which is preliminary data.</text>
</comment>
<sequence length="92" mass="10826">MLIVITQVGKQERSKKRSKLLEESRILTTQITTRGRHAWGLTYKAKIFRRLFCGNEVTKPQDTNESQHFVEVEDQSRPTSWPKRLNATAIWR</sequence>
<dbReference type="Proteomes" id="UP000290289">
    <property type="component" value="Chromosome 9"/>
</dbReference>
<name>A0A498J7H0_MALDO</name>
<gene>
    <name evidence="1" type="ORF">DVH24_032110</name>
</gene>
<reference evidence="1 2" key="1">
    <citation type="submission" date="2018-10" db="EMBL/GenBank/DDBJ databases">
        <title>A high-quality apple genome assembly.</title>
        <authorList>
            <person name="Hu J."/>
        </authorList>
    </citation>
    <scope>NUCLEOTIDE SEQUENCE [LARGE SCALE GENOMIC DNA]</scope>
    <source>
        <strain evidence="2">cv. HFTH1</strain>
        <tissue evidence="1">Young leaf</tissue>
    </source>
</reference>
<dbReference type="AlphaFoldDB" id="A0A498J7H0"/>
<dbReference type="EMBL" id="RDQH01000335">
    <property type="protein sequence ID" value="RXH89753.1"/>
    <property type="molecule type" value="Genomic_DNA"/>
</dbReference>
<protein>
    <submittedName>
        <fullName evidence="1">Uncharacterized protein</fullName>
    </submittedName>
</protein>
<keyword evidence="2" id="KW-1185">Reference proteome</keyword>